<dbReference type="GO" id="GO:0045127">
    <property type="term" value="F:N-acetylglucosamine kinase activity"/>
    <property type="evidence" value="ECO:0007669"/>
    <property type="project" value="UniProtKB-EC"/>
</dbReference>
<dbReference type="InterPro" id="IPR043129">
    <property type="entry name" value="ATPase_NBD"/>
</dbReference>
<accession>A0A158Q6E2</accession>
<dbReference type="PANTHER" id="PTHR12862:SF0">
    <property type="entry name" value="N-ACETYL-D-GLUCOSAMINE KINASE"/>
    <property type="match status" value="1"/>
</dbReference>
<keyword evidence="8" id="KW-1185">Reference proteome</keyword>
<dbReference type="InterPro" id="IPR019410">
    <property type="entry name" value="Methyltransf_16"/>
</dbReference>
<dbReference type="PANTHER" id="PTHR12862">
    <property type="entry name" value="BADF TYPE ATPASE DOMAIN-CONTAINING PROTEIN"/>
    <property type="match status" value="1"/>
</dbReference>
<dbReference type="Proteomes" id="UP000274756">
    <property type="component" value="Unassembled WGS sequence"/>
</dbReference>
<sequence>MGETSGGEGYWKNVWECSNVLGSYLNTRNIKLEEKIVIELGAGATGIPGIIALKCSAKKVIFVEHPQNSQALELLEKNCSLNNIPITSFRVVGLDWNDIDGINNLIKDLKHLDYILGSDIFYDPVVFEGLVTAIALFLSAFPQAICIFAFEERDSDWSIEDLLYLKKLHCSLVRTVQTDLHTFRIGFIFSKQIYETTSKMFAGIEGGATQSKLVIIDGDGKTLGEWVTSGINICLDGFERSIEKLVSWIRSVKEEINVTAPLRAVAMGMAGAEDEARNEVIVNFLNENYGDIATSFYLTSDSLMSLKTAFDSGVVLIAGTGSTCRLLKKDGTVHGVGGWGHQIGDGGSGFWISVNTIRKIFDHDDGLVESPHSTDLAKKLLLKHFSLDDKIEVLDLLYSKFDKSNIASFTNTLATEGSSDRLIQSIFYDAGKILGSHVRAISRNCDSDMLLNMPVLLVGSLWNSWELLKIGFIEGIRENKLIKCVTLYKLMNSAAVNAAVLAAKNCNYILPVQQISIVFDTIMF</sequence>
<dbReference type="SUPFAM" id="SSF53335">
    <property type="entry name" value="S-adenosyl-L-methionine-dependent methyltransferases"/>
    <property type="match status" value="1"/>
</dbReference>
<name>A0A158Q6E2_DRAME</name>
<dbReference type="Pfam" id="PF10294">
    <property type="entry name" value="Methyltransf_16"/>
    <property type="match status" value="1"/>
</dbReference>
<evidence type="ECO:0000256" key="2">
    <source>
        <dbReference type="ARBA" id="ARBA00012122"/>
    </source>
</evidence>
<dbReference type="Gene3D" id="3.40.50.150">
    <property type="entry name" value="Vaccinia Virus protein VP39"/>
    <property type="match status" value="1"/>
</dbReference>
<dbReference type="Gene3D" id="3.30.420.40">
    <property type="match status" value="2"/>
</dbReference>
<comment type="similarity">
    <text evidence="1">Belongs to the eukaryotic-type N-acetylglucosamine kinase family.</text>
</comment>
<dbReference type="InterPro" id="IPR002731">
    <property type="entry name" value="ATPase_BadF"/>
</dbReference>
<dbReference type="Proteomes" id="UP000038040">
    <property type="component" value="Unplaced"/>
</dbReference>
<proteinExistence type="inferred from homology"/>
<dbReference type="InterPro" id="IPR029063">
    <property type="entry name" value="SAM-dependent_MTases_sf"/>
</dbReference>
<evidence type="ECO:0000259" key="5">
    <source>
        <dbReference type="Pfam" id="PF01869"/>
    </source>
</evidence>
<dbReference type="WBParaSite" id="DME_0000984801-mRNA-1">
    <property type="protein sequence ID" value="DME_0000984801-mRNA-1"/>
    <property type="gene ID" value="DME_0000984801"/>
</dbReference>
<dbReference type="EMBL" id="UYYG01001245">
    <property type="protein sequence ID" value="VDN60796.1"/>
    <property type="molecule type" value="Genomic_DNA"/>
</dbReference>
<gene>
    <name evidence="6" type="ORF">DME_LOCUS10769</name>
</gene>
<dbReference type="Pfam" id="PF01869">
    <property type="entry name" value="BcrAD_BadFG"/>
    <property type="match status" value="1"/>
</dbReference>
<dbReference type="AlphaFoldDB" id="A0A158Q6E2"/>
<evidence type="ECO:0000256" key="1">
    <source>
        <dbReference type="ARBA" id="ARBA00006198"/>
    </source>
</evidence>
<organism evidence="7 9">
    <name type="scientific">Dracunculus medinensis</name>
    <name type="common">Guinea worm</name>
    <dbReference type="NCBI Taxonomy" id="318479"/>
    <lineage>
        <taxon>Eukaryota</taxon>
        <taxon>Metazoa</taxon>
        <taxon>Ecdysozoa</taxon>
        <taxon>Nematoda</taxon>
        <taxon>Chromadorea</taxon>
        <taxon>Rhabditida</taxon>
        <taxon>Spirurina</taxon>
        <taxon>Dracunculoidea</taxon>
        <taxon>Dracunculidae</taxon>
        <taxon>Dracunculus</taxon>
    </lineage>
</organism>
<dbReference type="SUPFAM" id="SSF53067">
    <property type="entry name" value="Actin-like ATPase domain"/>
    <property type="match status" value="2"/>
</dbReference>
<evidence type="ECO:0000313" key="9">
    <source>
        <dbReference type="WBParaSite" id="DME_0000984801-mRNA-1"/>
    </source>
</evidence>
<evidence type="ECO:0000313" key="8">
    <source>
        <dbReference type="Proteomes" id="UP000274756"/>
    </source>
</evidence>
<evidence type="ECO:0000313" key="6">
    <source>
        <dbReference type="EMBL" id="VDN60796.1"/>
    </source>
</evidence>
<evidence type="ECO:0000256" key="4">
    <source>
        <dbReference type="ARBA" id="ARBA00031123"/>
    </source>
</evidence>
<reference evidence="6 8" key="2">
    <citation type="submission" date="2018-11" db="EMBL/GenBank/DDBJ databases">
        <authorList>
            <consortium name="Pathogen Informatics"/>
        </authorList>
    </citation>
    <scope>NUCLEOTIDE SEQUENCE [LARGE SCALE GENOMIC DNA]</scope>
</reference>
<dbReference type="EC" id="2.7.1.59" evidence="2"/>
<evidence type="ECO:0000256" key="3">
    <source>
        <dbReference type="ARBA" id="ARBA00014974"/>
    </source>
</evidence>
<reference evidence="9" key="1">
    <citation type="submission" date="2016-04" db="UniProtKB">
        <authorList>
            <consortium name="WormBaseParasite"/>
        </authorList>
    </citation>
    <scope>IDENTIFICATION</scope>
</reference>
<protein>
    <recommendedName>
        <fullName evidence="3">N-acetyl-D-glucosamine kinase</fullName>
        <ecNumber evidence="2">2.7.1.59</ecNumber>
    </recommendedName>
    <alternativeName>
        <fullName evidence="4">GlcNAc kinase</fullName>
    </alternativeName>
</protein>
<dbReference type="STRING" id="318479.A0A158Q6E2"/>
<feature type="domain" description="ATPase BadF/BadG/BcrA/BcrD type" evidence="5">
    <location>
        <begin position="203"/>
        <end position="469"/>
    </location>
</feature>
<dbReference type="InterPro" id="IPR039758">
    <property type="entry name" value="NAGK-like"/>
</dbReference>
<dbReference type="OrthoDB" id="311172at2759"/>
<evidence type="ECO:0000313" key="7">
    <source>
        <dbReference type="Proteomes" id="UP000038040"/>
    </source>
</evidence>